<name>A0A1X7J931_9CORY</name>
<feature type="region of interest" description="Disordered" evidence="1">
    <location>
        <begin position="18"/>
        <end position="45"/>
    </location>
</feature>
<reference evidence="3" key="1">
    <citation type="submission" date="2017-04" db="EMBL/GenBank/DDBJ databases">
        <authorList>
            <person name="Varghese N."/>
            <person name="Submissions S."/>
        </authorList>
    </citation>
    <scope>NUCLEOTIDE SEQUENCE [LARGE SCALE GENOMIC DNA]</scope>
    <source>
        <strain evidence="3">VDS</strain>
    </source>
</reference>
<dbReference type="Proteomes" id="UP000193309">
    <property type="component" value="Unassembled WGS sequence"/>
</dbReference>
<dbReference type="AlphaFoldDB" id="A0A1X7J931"/>
<evidence type="ECO:0000313" key="2">
    <source>
        <dbReference type="EMBL" id="SMG24179.1"/>
    </source>
</evidence>
<dbReference type="EMBL" id="FXAR01000004">
    <property type="protein sequence ID" value="SMG24179.1"/>
    <property type="molecule type" value="Genomic_DNA"/>
</dbReference>
<keyword evidence="3" id="KW-1185">Reference proteome</keyword>
<evidence type="ECO:0008006" key="4">
    <source>
        <dbReference type="Google" id="ProtNLM"/>
    </source>
</evidence>
<evidence type="ECO:0000256" key="1">
    <source>
        <dbReference type="SAM" id="MobiDB-lite"/>
    </source>
</evidence>
<organism evidence="2 3">
    <name type="scientific">Corynebacterium pollutisoli</name>
    <dbReference type="NCBI Taxonomy" id="1610489"/>
    <lineage>
        <taxon>Bacteria</taxon>
        <taxon>Bacillati</taxon>
        <taxon>Actinomycetota</taxon>
        <taxon>Actinomycetes</taxon>
        <taxon>Mycobacteriales</taxon>
        <taxon>Corynebacteriaceae</taxon>
        <taxon>Corynebacterium</taxon>
    </lineage>
</organism>
<dbReference type="STRING" id="1610489.SAMN06295981_1355"/>
<gene>
    <name evidence="2" type="ORF">SAMN06295981_1355</name>
</gene>
<accession>A0A1X7J931</accession>
<proteinExistence type="predicted"/>
<dbReference type="Pfam" id="PF17252">
    <property type="entry name" value="DUF5319"/>
    <property type="match status" value="1"/>
</dbReference>
<evidence type="ECO:0000313" key="3">
    <source>
        <dbReference type="Proteomes" id="UP000193309"/>
    </source>
</evidence>
<sequence>MPIELVHNSVAGVNYDSQMPLDPFANDPNDPASFLDPDEPAPPLSDEERLHITQDLALVARFREELTPHGILGIFFLCEDCDDLHYYDWDIMAANMAASLRNELAPVHEPSMEPDVNAYVPWEYAVGFLDGLNAR</sequence>
<protein>
    <recommendedName>
        <fullName evidence="4">DUF5319 domain-containing protein</fullName>
    </recommendedName>
</protein>
<dbReference type="InterPro" id="IPR035165">
    <property type="entry name" value="DUF5319"/>
</dbReference>